<feature type="transmembrane region" description="Helical" evidence="1">
    <location>
        <begin position="16"/>
        <end position="33"/>
    </location>
</feature>
<gene>
    <name evidence="2" type="ORF">KLA_10353</name>
</gene>
<proteinExistence type="predicted"/>
<accession>A0ABN0RN27</accession>
<protein>
    <recommendedName>
        <fullName evidence="4">PH domain-containing protein</fullName>
    </recommendedName>
</protein>
<reference evidence="2 3" key="1">
    <citation type="journal article" date="2014" name="Genome Announc.">
        <title>Draft Genome Sequence of the Carrageenan-Degrading Bacterium Cellulophaga sp. Strain KL-A, Isolated from Decaying Marine Algae.</title>
        <authorList>
            <person name="Shan D."/>
            <person name="Ying J."/>
            <person name="Li X."/>
            <person name="Gao Z."/>
            <person name="Wei G."/>
            <person name="Shao Z."/>
        </authorList>
    </citation>
    <scope>NUCLEOTIDE SEQUENCE [LARGE SCALE GENOMIC DNA]</scope>
    <source>
        <strain evidence="2 3">KL-A</strain>
    </source>
</reference>
<evidence type="ECO:0000256" key="1">
    <source>
        <dbReference type="SAM" id="Phobius"/>
    </source>
</evidence>
<keyword evidence="1" id="KW-0812">Transmembrane</keyword>
<dbReference type="RefSeq" id="WP_034645640.1">
    <property type="nucleotide sequence ID" value="NZ_ARZX01000012.1"/>
</dbReference>
<sequence length="152" mass="17508">MGSNTEIKLSSNWTNLGLYLGTIVVLIMIPILAKVTQDQDFHMGMIVAAAVFIALIGFIVYQFMYICDARVIGDKLVLKKKFRAAKHYPFDKIGYPKSFHLKRSKYTIVEMQNEDKSQEKYLIMNNRSLLSFESKDAEQTLIDLRNMAMRSK</sequence>
<keyword evidence="1" id="KW-1133">Transmembrane helix</keyword>
<dbReference type="Proteomes" id="UP000019275">
    <property type="component" value="Unassembled WGS sequence"/>
</dbReference>
<dbReference type="EMBL" id="ARZX01000012">
    <property type="protein sequence ID" value="EWH13318.1"/>
    <property type="molecule type" value="Genomic_DNA"/>
</dbReference>
<feature type="transmembrane region" description="Helical" evidence="1">
    <location>
        <begin position="45"/>
        <end position="65"/>
    </location>
</feature>
<name>A0ABN0RN27_9FLAO</name>
<evidence type="ECO:0008006" key="4">
    <source>
        <dbReference type="Google" id="ProtNLM"/>
    </source>
</evidence>
<organism evidence="2 3">
    <name type="scientific">Cellulophaga geojensis KL-A</name>
    <dbReference type="NCBI Taxonomy" id="1328323"/>
    <lineage>
        <taxon>Bacteria</taxon>
        <taxon>Pseudomonadati</taxon>
        <taxon>Bacteroidota</taxon>
        <taxon>Flavobacteriia</taxon>
        <taxon>Flavobacteriales</taxon>
        <taxon>Flavobacteriaceae</taxon>
        <taxon>Cellulophaga</taxon>
    </lineage>
</organism>
<keyword evidence="1" id="KW-0472">Membrane</keyword>
<keyword evidence="3" id="KW-1185">Reference proteome</keyword>
<evidence type="ECO:0000313" key="3">
    <source>
        <dbReference type="Proteomes" id="UP000019275"/>
    </source>
</evidence>
<evidence type="ECO:0000313" key="2">
    <source>
        <dbReference type="EMBL" id="EWH13318.1"/>
    </source>
</evidence>
<comment type="caution">
    <text evidence="2">The sequence shown here is derived from an EMBL/GenBank/DDBJ whole genome shotgun (WGS) entry which is preliminary data.</text>
</comment>